<keyword evidence="3" id="KW-0145">Chemotaxis</keyword>
<reference evidence="14 15" key="1">
    <citation type="submission" date="2016-08" db="EMBL/GenBank/DDBJ databases">
        <title>A novel genetic cassette of butanologenic Thermoanaerobacterium thermosaccharolyticum that directly convert cellulose to butanol.</title>
        <authorList>
            <person name="Li T."/>
            <person name="He J."/>
        </authorList>
    </citation>
    <scope>NUCLEOTIDE SEQUENCE [LARGE SCALE GENOMIC DNA]</scope>
    <source>
        <strain evidence="14 15">TG57</strain>
    </source>
</reference>
<dbReference type="CDD" id="cd11386">
    <property type="entry name" value="MCP_signal"/>
    <property type="match status" value="1"/>
</dbReference>
<accession>A0A223HXH1</accession>
<dbReference type="SUPFAM" id="SSF103190">
    <property type="entry name" value="Sensory domain-like"/>
    <property type="match status" value="1"/>
</dbReference>
<evidence type="ECO:0000256" key="8">
    <source>
        <dbReference type="ARBA" id="ARBA00029447"/>
    </source>
</evidence>
<feature type="transmembrane region" description="Helical" evidence="11">
    <location>
        <begin position="280"/>
        <end position="299"/>
    </location>
</feature>
<dbReference type="SMART" id="SM00283">
    <property type="entry name" value="MA"/>
    <property type="match status" value="1"/>
</dbReference>
<evidence type="ECO:0000313" key="15">
    <source>
        <dbReference type="Proteomes" id="UP000214975"/>
    </source>
</evidence>
<feature type="domain" description="Methyl-accepting transducer" evidence="12">
    <location>
        <begin position="371"/>
        <end position="621"/>
    </location>
</feature>
<dbReference type="SUPFAM" id="SSF58104">
    <property type="entry name" value="Methyl-accepting chemotaxis protein (MCP) signaling domain"/>
    <property type="match status" value="1"/>
</dbReference>
<dbReference type="AlphaFoldDB" id="A0A223HXH1"/>
<dbReference type="InterPro" id="IPR004089">
    <property type="entry name" value="MCPsignal_dom"/>
</dbReference>
<dbReference type="InterPro" id="IPR033479">
    <property type="entry name" value="dCache_1"/>
</dbReference>
<keyword evidence="4 11" id="KW-0812">Transmembrane</keyword>
<dbReference type="CDD" id="cd18773">
    <property type="entry name" value="PDC1_HK_sensor"/>
    <property type="match status" value="1"/>
</dbReference>
<evidence type="ECO:0000313" key="14">
    <source>
        <dbReference type="EMBL" id="AST57176.1"/>
    </source>
</evidence>
<dbReference type="PROSITE" id="PS50111">
    <property type="entry name" value="CHEMOTAXIS_TRANSDUC_2"/>
    <property type="match status" value="1"/>
</dbReference>
<dbReference type="PROSITE" id="PS50885">
    <property type="entry name" value="HAMP"/>
    <property type="match status" value="1"/>
</dbReference>
<comment type="similarity">
    <text evidence="8">Belongs to the methyl-accepting chemotaxis (MCP) protein family.</text>
</comment>
<dbReference type="Gene3D" id="1.10.287.950">
    <property type="entry name" value="Methyl-accepting chemotaxis protein"/>
    <property type="match status" value="1"/>
</dbReference>
<evidence type="ECO:0000256" key="11">
    <source>
        <dbReference type="SAM" id="Phobius"/>
    </source>
</evidence>
<evidence type="ECO:0000259" key="13">
    <source>
        <dbReference type="PROSITE" id="PS50885"/>
    </source>
</evidence>
<dbReference type="PANTHER" id="PTHR32089:SF112">
    <property type="entry name" value="LYSOZYME-LIKE PROTEIN-RELATED"/>
    <property type="match status" value="1"/>
</dbReference>
<protein>
    <submittedName>
        <fullName evidence="14">Methyl-accepting chemotaxis protein</fullName>
    </submittedName>
</protein>
<dbReference type="CDD" id="cd06225">
    <property type="entry name" value="HAMP"/>
    <property type="match status" value="1"/>
</dbReference>
<dbReference type="InterPro" id="IPR003660">
    <property type="entry name" value="HAMP_dom"/>
</dbReference>
<dbReference type="GO" id="GO:0006935">
    <property type="term" value="P:chemotaxis"/>
    <property type="evidence" value="ECO:0007669"/>
    <property type="project" value="UniProtKB-KW"/>
</dbReference>
<feature type="coiled-coil region" evidence="10">
    <location>
        <begin position="575"/>
        <end position="602"/>
    </location>
</feature>
<feature type="transmembrane region" description="Helical" evidence="11">
    <location>
        <begin position="9"/>
        <end position="28"/>
    </location>
</feature>
<dbReference type="CDD" id="cd12912">
    <property type="entry name" value="PDC2_MCP_like"/>
    <property type="match status" value="1"/>
</dbReference>
<keyword evidence="2" id="KW-1003">Cell membrane</keyword>
<keyword evidence="6 11" id="KW-0472">Membrane</keyword>
<evidence type="ECO:0000256" key="5">
    <source>
        <dbReference type="ARBA" id="ARBA00022989"/>
    </source>
</evidence>
<evidence type="ECO:0000256" key="7">
    <source>
        <dbReference type="ARBA" id="ARBA00023224"/>
    </source>
</evidence>
<evidence type="ECO:0000256" key="10">
    <source>
        <dbReference type="SAM" id="Coils"/>
    </source>
</evidence>
<evidence type="ECO:0000256" key="4">
    <source>
        <dbReference type="ARBA" id="ARBA00022692"/>
    </source>
</evidence>
<dbReference type="GO" id="GO:0005886">
    <property type="term" value="C:plasma membrane"/>
    <property type="evidence" value="ECO:0007669"/>
    <property type="project" value="UniProtKB-SubCell"/>
</dbReference>
<dbReference type="EMBL" id="CP016893">
    <property type="protein sequence ID" value="AST57176.1"/>
    <property type="molecule type" value="Genomic_DNA"/>
</dbReference>
<dbReference type="InterPro" id="IPR029151">
    <property type="entry name" value="Sensor-like_sf"/>
</dbReference>
<dbReference type="PANTHER" id="PTHR32089">
    <property type="entry name" value="METHYL-ACCEPTING CHEMOTAXIS PROTEIN MCPB"/>
    <property type="match status" value="1"/>
</dbReference>
<name>A0A223HXH1_THETR</name>
<evidence type="ECO:0000256" key="9">
    <source>
        <dbReference type="PROSITE-ProRule" id="PRU00284"/>
    </source>
</evidence>
<dbReference type="Gene3D" id="3.30.450.20">
    <property type="entry name" value="PAS domain"/>
    <property type="match status" value="2"/>
</dbReference>
<comment type="subcellular location">
    <subcellularLocation>
        <location evidence="1">Cell membrane</location>
        <topology evidence="1">Multi-pass membrane protein</topology>
    </subcellularLocation>
</comment>
<evidence type="ECO:0000256" key="6">
    <source>
        <dbReference type="ARBA" id="ARBA00023136"/>
    </source>
</evidence>
<dbReference type="Proteomes" id="UP000214975">
    <property type="component" value="Chromosome"/>
</dbReference>
<evidence type="ECO:0000256" key="3">
    <source>
        <dbReference type="ARBA" id="ARBA00022500"/>
    </source>
</evidence>
<organism evidence="14 15">
    <name type="scientific">Thermoanaerobacterium thermosaccharolyticum</name>
    <name type="common">Clostridium thermosaccharolyticum</name>
    <dbReference type="NCBI Taxonomy" id="1517"/>
    <lineage>
        <taxon>Bacteria</taxon>
        <taxon>Bacillati</taxon>
        <taxon>Bacillota</taxon>
        <taxon>Clostridia</taxon>
        <taxon>Thermoanaerobacterales</taxon>
        <taxon>Thermoanaerobacteraceae</taxon>
        <taxon>Thermoanaerobacterium</taxon>
    </lineage>
</organism>
<feature type="domain" description="HAMP" evidence="13">
    <location>
        <begin position="300"/>
        <end position="352"/>
    </location>
</feature>
<dbReference type="Pfam" id="PF00015">
    <property type="entry name" value="MCPsignal"/>
    <property type="match status" value="1"/>
</dbReference>
<keyword evidence="10" id="KW-0175">Coiled coil</keyword>
<sequence>MKSIRIKIFILLTVFIVVPLLITGYYSMNEAQTILKYRIDKSNQAALEVLNNYVDMVKQNAEISLNDVANSSDLKNYIKSGDSSSLLDKLKGVEDNNPIIMNAYFTLADGKTVIYPVQDVSGVDLTKRPWYQDALQSGGAIASTEPYEDILSGKPEITLSKAIFDDNQNIVGVVGVDIDLSKLSDAISGIKIGNTGYFYLMTKDGTVISHPNKSMLFTKVTKYSFGKQLLSLNNKTIEYTQNNQKKFASVKKLSGFGWIGVVTASIQELNSDTNAIRNTMITVIIICLVLGLLLALIFISRITNGIRKISKTMEKAASGELVLSTDIRSRDEVGLLSKSYNDMIEGIRSLIVKIRNIAESVNNISNNIASSSEQVSQTMQDVARAIEQIAEGSSNQAENAQNSAKATMELGKLIDTAMNDSNNILDEVTNINMISESSNEIIESLLAKTQQSIESNNKVRESTLFLREKSNQIGKIVDTIRQIADQTNLLSLNAAIEAARAGEAGKGFAVVADEVRKLADESSAAAKSISELIAEIQNDVNDTVATVENANNIVMEQSDSVNNTKEIFEGIIEALKFVTEMINNLNNSLKEIEVNKNKIVDSVQDIAAISQETAASTEEISASSEEQTAIVEELSTTANELKGYADELMESFKKFKID</sequence>
<keyword evidence="5 11" id="KW-1133">Transmembrane helix</keyword>
<proteinExistence type="inferred from homology"/>
<dbReference type="Pfam" id="PF00672">
    <property type="entry name" value="HAMP"/>
    <property type="match status" value="1"/>
</dbReference>
<dbReference type="Pfam" id="PF02743">
    <property type="entry name" value="dCache_1"/>
    <property type="match status" value="1"/>
</dbReference>
<dbReference type="GO" id="GO:0007165">
    <property type="term" value="P:signal transduction"/>
    <property type="evidence" value="ECO:0007669"/>
    <property type="project" value="UniProtKB-KW"/>
</dbReference>
<dbReference type="SMART" id="SM00304">
    <property type="entry name" value="HAMP"/>
    <property type="match status" value="1"/>
</dbReference>
<evidence type="ECO:0000256" key="2">
    <source>
        <dbReference type="ARBA" id="ARBA00022475"/>
    </source>
</evidence>
<gene>
    <name evidence="14" type="ORF">Thert_01067</name>
</gene>
<keyword evidence="7 9" id="KW-0807">Transducer</keyword>
<dbReference type="RefSeq" id="WP_094397098.1">
    <property type="nucleotide sequence ID" value="NZ_CP016893.1"/>
</dbReference>
<dbReference type="Gene3D" id="1.10.8.500">
    <property type="entry name" value="HAMP domain in histidine kinase"/>
    <property type="match status" value="1"/>
</dbReference>
<evidence type="ECO:0000259" key="12">
    <source>
        <dbReference type="PROSITE" id="PS50111"/>
    </source>
</evidence>
<evidence type="ECO:0000256" key="1">
    <source>
        <dbReference type="ARBA" id="ARBA00004651"/>
    </source>
</evidence>